<gene>
    <name evidence="2" type="ORF">EVA_16346</name>
</gene>
<evidence type="ECO:0000313" key="2">
    <source>
        <dbReference type="EMBL" id="EJW95545.1"/>
    </source>
</evidence>
<accession>J9C6W4</accession>
<feature type="transmembrane region" description="Helical" evidence="1">
    <location>
        <begin position="49"/>
        <end position="70"/>
    </location>
</feature>
<organism evidence="2">
    <name type="scientific">gut metagenome</name>
    <dbReference type="NCBI Taxonomy" id="749906"/>
    <lineage>
        <taxon>unclassified sequences</taxon>
        <taxon>metagenomes</taxon>
        <taxon>organismal metagenomes</taxon>
    </lineage>
</organism>
<name>J9C6W4_9ZZZZ</name>
<keyword evidence="1" id="KW-0812">Transmembrane</keyword>
<comment type="caution">
    <text evidence="2">The sequence shown here is derived from an EMBL/GenBank/DDBJ whole genome shotgun (WGS) entry which is preliminary data.</text>
</comment>
<evidence type="ECO:0000256" key="1">
    <source>
        <dbReference type="SAM" id="Phobius"/>
    </source>
</evidence>
<feature type="transmembrane region" description="Helical" evidence="1">
    <location>
        <begin position="90"/>
        <end position="109"/>
    </location>
</feature>
<proteinExistence type="predicted"/>
<keyword evidence="1" id="KW-1133">Transmembrane helix</keyword>
<reference evidence="2" key="1">
    <citation type="journal article" date="2012" name="PLoS ONE">
        <title>Gene sets for utilization of primary and secondary nutrition supplies in the distal gut of endangered iberian lynx.</title>
        <authorList>
            <person name="Alcaide M."/>
            <person name="Messina E."/>
            <person name="Richter M."/>
            <person name="Bargiela R."/>
            <person name="Peplies J."/>
            <person name="Huws S.A."/>
            <person name="Newbold C.J."/>
            <person name="Golyshin P.N."/>
            <person name="Simon M.A."/>
            <person name="Lopez G."/>
            <person name="Yakimov M.M."/>
            <person name="Ferrer M."/>
        </authorList>
    </citation>
    <scope>NUCLEOTIDE SEQUENCE</scope>
</reference>
<protein>
    <submittedName>
        <fullName evidence="2">Membrane protein</fullName>
    </submittedName>
</protein>
<keyword evidence="1" id="KW-0472">Membrane</keyword>
<dbReference type="AlphaFoldDB" id="J9C6W4"/>
<sequence length="113" mass="13171">MPNNSIKSCFFYRQCAIVSLGYNSYHIIAFQILHKEFCNSSGNIQFLTFIQHLLCIGIFAIGFDILFFLIRFFRKIISLSHHIVYRSPYVNIQIWVIVITVGRSYSILIENNG</sequence>
<dbReference type="EMBL" id="AMCI01005740">
    <property type="protein sequence ID" value="EJW95545.1"/>
    <property type="molecule type" value="Genomic_DNA"/>
</dbReference>